<dbReference type="STRING" id="3218.A0A2K1L1X5"/>
<dbReference type="EnsemblPlants" id="Pp3c2_17340V3.1">
    <property type="protein sequence ID" value="Pp3c2_17340V3.1"/>
    <property type="gene ID" value="Pp3c2_17340"/>
</dbReference>
<organism evidence="4">
    <name type="scientific">Physcomitrium patens</name>
    <name type="common">Spreading-leaved earth moss</name>
    <name type="synonym">Physcomitrella patens</name>
    <dbReference type="NCBI Taxonomy" id="3218"/>
    <lineage>
        <taxon>Eukaryota</taxon>
        <taxon>Viridiplantae</taxon>
        <taxon>Streptophyta</taxon>
        <taxon>Embryophyta</taxon>
        <taxon>Bryophyta</taxon>
        <taxon>Bryophytina</taxon>
        <taxon>Bryopsida</taxon>
        <taxon>Funariidae</taxon>
        <taxon>Funariales</taxon>
        <taxon>Funariaceae</taxon>
        <taxon>Physcomitrium</taxon>
    </lineage>
</organism>
<dbReference type="GO" id="GO:0004386">
    <property type="term" value="F:helicase activity"/>
    <property type="evidence" value="ECO:0007669"/>
    <property type="project" value="UniProtKB-KW"/>
</dbReference>
<proteinExistence type="predicted"/>
<dbReference type="GO" id="GO:0016787">
    <property type="term" value="F:hydrolase activity"/>
    <property type="evidence" value="ECO:0007669"/>
    <property type="project" value="UniProtKB-KW"/>
</dbReference>
<dbReference type="InterPro" id="IPR025313">
    <property type="entry name" value="SPB4-like_CTE"/>
</dbReference>
<evidence type="ECO:0000313" key="5">
    <source>
        <dbReference type="EnsemblPlants" id="Pp3c2_17340V3.1"/>
    </source>
</evidence>
<feature type="domain" description="ATP-dependent rRNA helicase SPB4-like C-terminal extension" evidence="3">
    <location>
        <begin position="60"/>
        <end position="121"/>
    </location>
</feature>
<dbReference type="Gramene" id="Pp3c2_17340V3.1">
    <property type="protein sequence ID" value="Pp3c2_17340V3.1"/>
    <property type="gene ID" value="Pp3c2_17340"/>
</dbReference>
<evidence type="ECO:0000313" key="6">
    <source>
        <dbReference type="Proteomes" id="UP000006727"/>
    </source>
</evidence>
<dbReference type="AlphaFoldDB" id="A0A2K1L1X5"/>
<reference evidence="5" key="3">
    <citation type="submission" date="2020-12" db="UniProtKB">
        <authorList>
            <consortium name="EnsemblPlants"/>
        </authorList>
    </citation>
    <scope>IDENTIFICATION</scope>
</reference>
<keyword evidence="1" id="KW-0378">Hydrolase</keyword>
<keyword evidence="2" id="KW-0547">Nucleotide-binding</keyword>
<dbReference type="Proteomes" id="UP000006727">
    <property type="component" value="Chromosome 2"/>
</dbReference>
<keyword evidence="6" id="KW-1185">Reference proteome</keyword>
<name>A0A2K1L1X5_PHYPA</name>
<evidence type="ECO:0000313" key="4">
    <source>
        <dbReference type="EMBL" id="PNR60030.1"/>
    </source>
</evidence>
<sequence length="141" mass="15950">MVLDEDWVCRSTFLEWVERQVSDTGGAGVPEGSEGGERLFEMGAKVPLNEYEFPLNKIANVQSQLEKLVEKNYYLHQSARDAYRSYLLDYNSHAMKDIFNVHRLDLQVRNMGMRSGVRCPVGSDSVQDARQCNEGCRGAAV</sequence>
<evidence type="ECO:0000256" key="1">
    <source>
        <dbReference type="ARBA" id="ARBA00022801"/>
    </source>
</evidence>
<dbReference type="InParanoid" id="A0A2K1L1X5"/>
<accession>A0A2K1L1X5</accession>
<evidence type="ECO:0000256" key="2">
    <source>
        <dbReference type="ARBA" id="ARBA00022806"/>
    </source>
</evidence>
<dbReference type="Pfam" id="PF13959">
    <property type="entry name" value="CTE_SPB4"/>
    <property type="match status" value="1"/>
</dbReference>
<gene>
    <name evidence="4" type="ORF">PHYPA_002823</name>
</gene>
<evidence type="ECO:0000259" key="3">
    <source>
        <dbReference type="SMART" id="SM01178"/>
    </source>
</evidence>
<dbReference type="EMBL" id="ABEU02000002">
    <property type="protein sequence ID" value="PNR60030.1"/>
    <property type="molecule type" value="Genomic_DNA"/>
</dbReference>
<reference evidence="4 6" key="2">
    <citation type="journal article" date="2018" name="Plant J.">
        <title>The Physcomitrella patens chromosome-scale assembly reveals moss genome structure and evolution.</title>
        <authorList>
            <person name="Lang D."/>
            <person name="Ullrich K.K."/>
            <person name="Murat F."/>
            <person name="Fuchs J."/>
            <person name="Jenkins J."/>
            <person name="Haas F.B."/>
            <person name="Piednoel M."/>
            <person name="Gundlach H."/>
            <person name="Van Bel M."/>
            <person name="Meyberg R."/>
            <person name="Vives C."/>
            <person name="Morata J."/>
            <person name="Symeonidi A."/>
            <person name="Hiss M."/>
            <person name="Muchero W."/>
            <person name="Kamisugi Y."/>
            <person name="Saleh O."/>
            <person name="Blanc G."/>
            <person name="Decker E.L."/>
            <person name="van Gessel N."/>
            <person name="Grimwood J."/>
            <person name="Hayes R.D."/>
            <person name="Graham S.W."/>
            <person name="Gunter L.E."/>
            <person name="McDaniel S.F."/>
            <person name="Hoernstein S.N.W."/>
            <person name="Larsson A."/>
            <person name="Li F.W."/>
            <person name="Perroud P.F."/>
            <person name="Phillips J."/>
            <person name="Ranjan P."/>
            <person name="Rokshar D.S."/>
            <person name="Rothfels C.J."/>
            <person name="Schneider L."/>
            <person name="Shu S."/>
            <person name="Stevenson D.W."/>
            <person name="Thummler F."/>
            <person name="Tillich M."/>
            <person name="Villarreal Aguilar J.C."/>
            <person name="Widiez T."/>
            <person name="Wong G.K."/>
            <person name="Wymore A."/>
            <person name="Zhang Y."/>
            <person name="Zimmer A.D."/>
            <person name="Quatrano R.S."/>
            <person name="Mayer K.F.X."/>
            <person name="Goodstein D."/>
            <person name="Casacuberta J.M."/>
            <person name="Vandepoele K."/>
            <person name="Reski R."/>
            <person name="Cuming A.C."/>
            <person name="Tuskan G.A."/>
            <person name="Maumus F."/>
            <person name="Salse J."/>
            <person name="Schmutz J."/>
            <person name="Rensing S.A."/>
        </authorList>
    </citation>
    <scope>NUCLEOTIDE SEQUENCE [LARGE SCALE GENOMIC DNA]</scope>
    <source>
        <strain evidence="5 6">cv. Gransden 2004</strain>
    </source>
</reference>
<keyword evidence="2" id="KW-0347">Helicase</keyword>
<reference evidence="4 6" key="1">
    <citation type="journal article" date="2008" name="Science">
        <title>The Physcomitrella genome reveals evolutionary insights into the conquest of land by plants.</title>
        <authorList>
            <person name="Rensing S."/>
            <person name="Lang D."/>
            <person name="Zimmer A."/>
            <person name="Terry A."/>
            <person name="Salamov A."/>
            <person name="Shapiro H."/>
            <person name="Nishiyama T."/>
            <person name="Perroud P.-F."/>
            <person name="Lindquist E."/>
            <person name="Kamisugi Y."/>
            <person name="Tanahashi T."/>
            <person name="Sakakibara K."/>
            <person name="Fujita T."/>
            <person name="Oishi K."/>
            <person name="Shin-I T."/>
            <person name="Kuroki Y."/>
            <person name="Toyoda A."/>
            <person name="Suzuki Y."/>
            <person name="Hashimoto A."/>
            <person name="Yamaguchi K."/>
            <person name="Sugano A."/>
            <person name="Kohara Y."/>
            <person name="Fujiyama A."/>
            <person name="Anterola A."/>
            <person name="Aoki S."/>
            <person name="Ashton N."/>
            <person name="Barbazuk W.B."/>
            <person name="Barker E."/>
            <person name="Bennetzen J."/>
            <person name="Bezanilla M."/>
            <person name="Blankenship R."/>
            <person name="Cho S.H."/>
            <person name="Dutcher S."/>
            <person name="Estelle M."/>
            <person name="Fawcett J.A."/>
            <person name="Gundlach H."/>
            <person name="Hanada K."/>
            <person name="Heyl A."/>
            <person name="Hicks K.A."/>
            <person name="Hugh J."/>
            <person name="Lohr M."/>
            <person name="Mayer K."/>
            <person name="Melkozernov A."/>
            <person name="Murata T."/>
            <person name="Nelson D."/>
            <person name="Pils B."/>
            <person name="Prigge M."/>
            <person name="Reiss B."/>
            <person name="Renner T."/>
            <person name="Rombauts S."/>
            <person name="Rushton P."/>
            <person name="Sanderfoot A."/>
            <person name="Schween G."/>
            <person name="Shiu S.-H."/>
            <person name="Stueber K."/>
            <person name="Theodoulou F.L."/>
            <person name="Tu H."/>
            <person name="Van de Peer Y."/>
            <person name="Verrier P.J."/>
            <person name="Waters E."/>
            <person name="Wood A."/>
            <person name="Yang L."/>
            <person name="Cove D."/>
            <person name="Cuming A."/>
            <person name="Hasebe M."/>
            <person name="Lucas S."/>
            <person name="Mishler D.B."/>
            <person name="Reski R."/>
            <person name="Grigoriev I."/>
            <person name="Quatrano R.S."/>
            <person name="Boore J.L."/>
        </authorList>
    </citation>
    <scope>NUCLEOTIDE SEQUENCE [LARGE SCALE GENOMIC DNA]</scope>
    <source>
        <strain evidence="5 6">cv. Gransden 2004</strain>
    </source>
</reference>
<keyword evidence="2" id="KW-0067">ATP-binding</keyword>
<dbReference type="SMART" id="SM01178">
    <property type="entry name" value="DUF4217"/>
    <property type="match status" value="1"/>
</dbReference>
<protein>
    <recommendedName>
        <fullName evidence="3">ATP-dependent rRNA helicase SPB4-like C-terminal extension domain-containing protein</fullName>
    </recommendedName>
</protein>